<evidence type="ECO:0000259" key="4">
    <source>
        <dbReference type="SMART" id="SM00219"/>
    </source>
</evidence>
<gene>
    <name evidence="5" type="ORF">HS088_TW06G01450</name>
</gene>
<proteinExistence type="predicted"/>
<sequence>MSSRLCCCFVFFLLLLSSIHVLRAQQSYLNNHQFACYNGSFNYTTKGYVCNGLQSSCQSYLTFRSTAIYDSAATISYLLGVQRSAPLIASINNFSSDVARIPPDTLVIIPVNCSCNGGKYYQYNASYTLKDTTETYLSVANLTYQGLSTCQALMDQNPYESHNLQVGYDILVPLRCACPTPNQTADGFNYLLTYMVTLGNTLNYIAHLFNVDTVQRLFYGNNLTSDLIYPFTPILVPLKSEPTLIAVSPPPPPAAQSPQTPTVSVDNSNSSNKWVFVGVGIGAALLILVALSGLSFWCLRRRRYHEPKPDSSTAQKIVSGSTTDYSAPPESNSWSIGVRNAIESLTVYKFAELEAATGYFMEASRIKGSVYKGCFKGDDAAVKVMKGDVTSEINILKKINHSSVIRLSGFCVHDSNTYLVYEFAENGSLSDWIHLNKVLEGENVKNKLQGFMDPSLKNEYPLDLAFSMAQLAKKCVARDLNARPDMPEILMMLSKILSSSLDWDPSEELGRSNSLRT</sequence>
<keyword evidence="6" id="KW-1185">Reference proteome</keyword>
<feature type="domain" description="Tyrosine-protein kinase catalytic" evidence="4">
    <location>
        <begin position="368"/>
        <end position="493"/>
    </location>
</feature>
<dbReference type="AlphaFoldDB" id="A0A7J7DLX1"/>
<dbReference type="Pfam" id="PF07714">
    <property type="entry name" value="PK_Tyr_Ser-Thr"/>
    <property type="match status" value="1"/>
</dbReference>
<dbReference type="SMART" id="SM00219">
    <property type="entry name" value="TyrKc"/>
    <property type="match status" value="1"/>
</dbReference>
<feature type="chain" id="PRO_5029635508" evidence="3">
    <location>
        <begin position="25"/>
        <end position="517"/>
    </location>
</feature>
<evidence type="ECO:0000256" key="3">
    <source>
        <dbReference type="SAM" id="SignalP"/>
    </source>
</evidence>
<dbReference type="Pfam" id="PF23446">
    <property type="entry name" value="LysM1_NFP_LYK"/>
    <property type="match status" value="1"/>
</dbReference>
<dbReference type="FunCoup" id="A0A7J7DLX1">
    <property type="interactions" value="324"/>
</dbReference>
<dbReference type="Pfam" id="PF23472">
    <property type="entry name" value="LysM2_CERK1_LYK3_4_5"/>
    <property type="match status" value="1"/>
</dbReference>
<comment type="caution">
    <text evidence="5">The sequence shown here is derived from an EMBL/GenBank/DDBJ whole genome shotgun (WGS) entry which is preliminary data.</text>
</comment>
<dbReference type="GO" id="GO:0004713">
    <property type="term" value="F:protein tyrosine kinase activity"/>
    <property type="evidence" value="ECO:0007669"/>
    <property type="project" value="InterPro"/>
</dbReference>
<feature type="signal peptide" evidence="3">
    <location>
        <begin position="1"/>
        <end position="24"/>
    </location>
</feature>
<protein>
    <submittedName>
        <fullName evidence="5">Protein LYK5</fullName>
    </submittedName>
</protein>
<keyword evidence="2" id="KW-1133">Transmembrane helix</keyword>
<dbReference type="SUPFAM" id="SSF56112">
    <property type="entry name" value="Protein kinase-like (PK-like)"/>
    <property type="match status" value="1"/>
</dbReference>
<keyword evidence="2" id="KW-0472">Membrane</keyword>
<accession>A0A7J7DLX1</accession>
<dbReference type="InterPro" id="IPR052611">
    <property type="entry name" value="Plant_RLK_LysM"/>
</dbReference>
<dbReference type="InterPro" id="IPR020635">
    <property type="entry name" value="Tyr_kinase_cat_dom"/>
</dbReference>
<dbReference type="Pfam" id="PF23473">
    <property type="entry name" value="LysM3_LYK4_5"/>
    <property type="match status" value="1"/>
</dbReference>
<evidence type="ECO:0000256" key="2">
    <source>
        <dbReference type="SAM" id="Phobius"/>
    </source>
</evidence>
<dbReference type="InterPro" id="IPR001245">
    <property type="entry name" value="Ser-Thr/Tyr_kinase_cat_dom"/>
</dbReference>
<feature type="region of interest" description="Disordered" evidence="1">
    <location>
        <begin position="306"/>
        <end position="331"/>
    </location>
</feature>
<dbReference type="Proteomes" id="UP000593562">
    <property type="component" value="Unassembled WGS sequence"/>
</dbReference>
<evidence type="ECO:0000313" key="6">
    <source>
        <dbReference type="Proteomes" id="UP000593562"/>
    </source>
</evidence>
<dbReference type="PANTHER" id="PTHR45927">
    <property type="entry name" value="LYSM-DOMAIN RECEPTOR-LIKE KINASE-RELATED"/>
    <property type="match status" value="1"/>
</dbReference>
<organism evidence="5 6">
    <name type="scientific">Tripterygium wilfordii</name>
    <name type="common">Thunder God vine</name>
    <dbReference type="NCBI Taxonomy" id="458696"/>
    <lineage>
        <taxon>Eukaryota</taxon>
        <taxon>Viridiplantae</taxon>
        <taxon>Streptophyta</taxon>
        <taxon>Embryophyta</taxon>
        <taxon>Tracheophyta</taxon>
        <taxon>Spermatophyta</taxon>
        <taxon>Magnoliopsida</taxon>
        <taxon>eudicotyledons</taxon>
        <taxon>Gunneridae</taxon>
        <taxon>Pentapetalae</taxon>
        <taxon>rosids</taxon>
        <taxon>fabids</taxon>
        <taxon>Celastrales</taxon>
        <taxon>Celastraceae</taxon>
        <taxon>Tripterygium</taxon>
    </lineage>
</organism>
<feature type="transmembrane region" description="Helical" evidence="2">
    <location>
        <begin position="274"/>
        <end position="299"/>
    </location>
</feature>
<dbReference type="EMBL" id="JAAARO010000006">
    <property type="protein sequence ID" value="KAF5747269.1"/>
    <property type="molecule type" value="Genomic_DNA"/>
</dbReference>
<dbReference type="InterPro" id="IPR011009">
    <property type="entry name" value="Kinase-like_dom_sf"/>
</dbReference>
<dbReference type="Gene3D" id="3.30.200.20">
    <property type="entry name" value="Phosphorylase Kinase, domain 1"/>
    <property type="match status" value="1"/>
</dbReference>
<name>A0A7J7DLX1_TRIWF</name>
<dbReference type="InterPro" id="IPR056562">
    <property type="entry name" value="LysM2_CERK1_LYK3_4_5"/>
</dbReference>
<evidence type="ECO:0000256" key="1">
    <source>
        <dbReference type="SAM" id="MobiDB-lite"/>
    </source>
</evidence>
<reference evidence="5 6" key="1">
    <citation type="journal article" date="2020" name="Nat. Commun.">
        <title>Genome of Tripterygium wilfordii and identification of cytochrome P450 involved in triptolide biosynthesis.</title>
        <authorList>
            <person name="Tu L."/>
            <person name="Su P."/>
            <person name="Zhang Z."/>
            <person name="Gao L."/>
            <person name="Wang J."/>
            <person name="Hu T."/>
            <person name="Zhou J."/>
            <person name="Zhang Y."/>
            <person name="Zhao Y."/>
            <person name="Liu Y."/>
            <person name="Song Y."/>
            <person name="Tong Y."/>
            <person name="Lu Y."/>
            <person name="Yang J."/>
            <person name="Xu C."/>
            <person name="Jia M."/>
            <person name="Peters R.J."/>
            <person name="Huang L."/>
            <person name="Gao W."/>
        </authorList>
    </citation>
    <scope>NUCLEOTIDE SEQUENCE [LARGE SCALE GENOMIC DNA]</scope>
    <source>
        <strain evidence="6">cv. XIE 37</strain>
        <tissue evidence="5">Leaf</tissue>
    </source>
</reference>
<keyword evidence="3" id="KW-0732">Signal</keyword>
<evidence type="ECO:0000313" key="5">
    <source>
        <dbReference type="EMBL" id="KAF5747269.1"/>
    </source>
</evidence>
<dbReference type="InterPro" id="IPR056563">
    <property type="entry name" value="LysM3_LYK4_5"/>
</dbReference>
<dbReference type="InParanoid" id="A0A7J7DLX1"/>
<dbReference type="PANTHER" id="PTHR45927:SF6">
    <property type="entry name" value="PROTEIN LYK5"/>
    <property type="match status" value="1"/>
</dbReference>
<feature type="compositionally biased region" description="Polar residues" evidence="1">
    <location>
        <begin position="310"/>
        <end position="331"/>
    </location>
</feature>
<keyword evidence="2" id="KW-0812">Transmembrane</keyword>
<dbReference type="InterPro" id="IPR056561">
    <property type="entry name" value="NFP_LYK_LysM1"/>
</dbReference>
<dbReference type="Gene3D" id="1.10.510.10">
    <property type="entry name" value="Transferase(Phosphotransferase) domain 1"/>
    <property type="match status" value="1"/>
</dbReference>